<accession>A0ABY6B944</accession>
<reference evidence="2" key="1">
    <citation type="submission" date="2022-09" db="EMBL/GenBank/DDBJ databases">
        <title>Tahibacter sp. nov., isolated from a fresh water.</title>
        <authorList>
            <person name="Baek J.H."/>
            <person name="Lee J.K."/>
            <person name="Kim J.M."/>
            <person name="Jeon C.O."/>
        </authorList>
    </citation>
    <scope>NUCLEOTIDE SEQUENCE</scope>
    <source>
        <strain evidence="2">W38</strain>
    </source>
</reference>
<protein>
    <submittedName>
        <fullName evidence="2">Methionine adenosyltransferase</fullName>
    </submittedName>
</protein>
<keyword evidence="3" id="KW-1185">Reference proteome</keyword>
<dbReference type="RefSeq" id="WP_261693047.1">
    <property type="nucleotide sequence ID" value="NZ_CP104694.1"/>
</dbReference>
<evidence type="ECO:0000313" key="3">
    <source>
        <dbReference type="Proteomes" id="UP001064632"/>
    </source>
</evidence>
<dbReference type="PANTHER" id="PTHR36697">
    <property type="entry name" value="S-ADENOSYLMETHIONINE SYNTHASE"/>
    <property type="match status" value="1"/>
</dbReference>
<dbReference type="Pfam" id="PF01941">
    <property type="entry name" value="AdoMet_Synthase"/>
    <property type="match status" value="1"/>
</dbReference>
<dbReference type="PANTHER" id="PTHR36697:SF1">
    <property type="entry name" value="S-ADENOSYLMETHIONINE SYNTHASE"/>
    <property type="match status" value="1"/>
</dbReference>
<evidence type="ECO:0000313" key="2">
    <source>
        <dbReference type="EMBL" id="UXI66061.1"/>
    </source>
</evidence>
<sequence length="395" mass="42315">MWPDTRYAIVRTATTEGWERPVEMCEHKGVGHPDSLCDGVAEAVSRALCRAYLHAYGTVAHYNVDKALLVGGESAPRFGGGTLRVPMRLIVCGRAAILPGIDLAEFVCAAAREYLDLVLHDGRDHFTIESVVRPGSPNLTQVVGGSNAEPRANDTSFGAGFAPFSRLEELVLQAAQILRSTAFRQRFPVAGDDYKVMGARSGAEIDLTVALALVDREISSVAHYFTIKSAIVEYLRQALDTDAAIVLNALDDSGAVDESGVYLTVTGLSAEHGDDGQVGRGNRVCGLITPQRTMSLEAAAGKNAVAHVGKIYNVLALQVARAIVHAEPTIVEASVQLLSTIGRPVSQPALVAIDLRIREPADVGCERRVRDLVEAELRQVGELSARLIRGELAVF</sequence>
<name>A0ABY6B944_9GAMM</name>
<dbReference type="Gene3D" id="3.30.300.10">
    <property type="match status" value="1"/>
</dbReference>
<gene>
    <name evidence="2" type="ORF">N4264_15010</name>
</gene>
<proteinExistence type="inferred from homology"/>
<dbReference type="InterPro" id="IPR042543">
    <property type="entry name" value="AdoMet_synthase_2"/>
</dbReference>
<dbReference type="Proteomes" id="UP001064632">
    <property type="component" value="Chromosome"/>
</dbReference>
<dbReference type="NCBIfam" id="NF003366">
    <property type="entry name" value="PRK04439.1-5"/>
    <property type="match status" value="1"/>
</dbReference>
<dbReference type="Gene3D" id="3.30.300.340">
    <property type="entry name" value="S-adenosylmethionine synthetase, N-terminal domain"/>
    <property type="match status" value="1"/>
</dbReference>
<dbReference type="Gene3D" id="3.30.300.280">
    <property type="entry name" value="S-adenosylmethionine synthetase, C-terminal domain"/>
    <property type="match status" value="1"/>
</dbReference>
<evidence type="ECO:0000256" key="1">
    <source>
        <dbReference type="ARBA" id="ARBA00006892"/>
    </source>
</evidence>
<comment type="similarity">
    <text evidence="1">Belongs to the AdoMet synthetase 2 family.</text>
</comment>
<dbReference type="InterPro" id="IPR027790">
    <property type="entry name" value="AdoMet_synthase_2_family"/>
</dbReference>
<dbReference type="InterPro" id="IPR042544">
    <property type="entry name" value="AdoMet_synthase_3"/>
</dbReference>
<dbReference type="EMBL" id="CP104694">
    <property type="protein sequence ID" value="UXI66061.1"/>
    <property type="molecule type" value="Genomic_DNA"/>
</dbReference>
<organism evidence="2 3">
    <name type="scientific">Tahibacter amnicola</name>
    <dbReference type="NCBI Taxonomy" id="2976241"/>
    <lineage>
        <taxon>Bacteria</taxon>
        <taxon>Pseudomonadati</taxon>
        <taxon>Pseudomonadota</taxon>
        <taxon>Gammaproteobacteria</taxon>
        <taxon>Lysobacterales</taxon>
        <taxon>Rhodanobacteraceae</taxon>
        <taxon>Tahibacter</taxon>
    </lineage>
</organism>